<dbReference type="EMBL" id="AAHK01001714">
    <property type="protein sequence ID" value="EAN84373.1"/>
    <property type="molecule type" value="Genomic_DNA"/>
</dbReference>
<feature type="region of interest" description="Disordered" evidence="1">
    <location>
        <begin position="1"/>
        <end position="24"/>
    </location>
</feature>
<proteinExistence type="predicted"/>
<evidence type="ECO:0000313" key="2">
    <source>
        <dbReference type="EMBL" id="EAN84373.1"/>
    </source>
</evidence>
<dbReference type="Proteomes" id="UP000002296">
    <property type="component" value="Unassembled WGS sequence"/>
</dbReference>
<dbReference type="GeneID" id="3536174"/>
<dbReference type="KEGG" id="tcr:507029.41"/>
<accession>Q4CVR8</accession>
<keyword evidence="3" id="KW-1185">Reference proteome</keyword>
<organism evidence="2 3">
    <name type="scientific">Trypanosoma cruzi (strain CL Brener)</name>
    <dbReference type="NCBI Taxonomy" id="353153"/>
    <lineage>
        <taxon>Eukaryota</taxon>
        <taxon>Discoba</taxon>
        <taxon>Euglenozoa</taxon>
        <taxon>Kinetoplastea</taxon>
        <taxon>Metakinetoplastina</taxon>
        <taxon>Trypanosomatida</taxon>
        <taxon>Trypanosomatidae</taxon>
        <taxon>Trypanosoma</taxon>
        <taxon>Schizotrypanum</taxon>
    </lineage>
</organism>
<sequence length="131" mass="14656">MQVTDIAPHTNPKKAVGKEDRLAQTRRRRNTLAKIPSEINRMPVAAPISSIHYGKGPFHDLLYRQAPFCTRPTVGSKAVFCALLPSRPLIRALVGVPLHVSNAQPLAHSSPFFIFTNFAWLCHSLQIHRNK</sequence>
<reference evidence="2 3" key="1">
    <citation type="journal article" date="2005" name="Science">
        <title>The genome sequence of Trypanosoma cruzi, etiologic agent of Chagas disease.</title>
        <authorList>
            <person name="El-Sayed N.M."/>
            <person name="Myler P.J."/>
            <person name="Bartholomeu D.C."/>
            <person name="Nilsson D."/>
            <person name="Aggarwal G."/>
            <person name="Tran A.N."/>
            <person name="Ghedin E."/>
            <person name="Worthey E.A."/>
            <person name="Delcher A.L."/>
            <person name="Blandin G."/>
            <person name="Westenberger S.J."/>
            <person name="Caler E."/>
            <person name="Cerqueira G.C."/>
            <person name="Branche C."/>
            <person name="Haas B."/>
            <person name="Anupama A."/>
            <person name="Arner E."/>
            <person name="Aslund L."/>
            <person name="Attipoe P."/>
            <person name="Bontempi E."/>
            <person name="Bringaud F."/>
            <person name="Burton P."/>
            <person name="Cadag E."/>
            <person name="Campbell D.A."/>
            <person name="Carrington M."/>
            <person name="Crabtree J."/>
            <person name="Darban H."/>
            <person name="da Silveira J.F."/>
            <person name="de Jong P."/>
            <person name="Edwards K."/>
            <person name="Englund P.T."/>
            <person name="Fazelina G."/>
            <person name="Feldblyum T."/>
            <person name="Ferella M."/>
            <person name="Frasch A.C."/>
            <person name="Gull K."/>
            <person name="Horn D."/>
            <person name="Hou L."/>
            <person name="Huang Y."/>
            <person name="Kindlund E."/>
            <person name="Klingbeil M."/>
            <person name="Kluge S."/>
            <person name="Koo H."/>
            <person name="Lacerda D."/>
            <person name="Levin M.J."/>
            <person name="Lorenzi H."/>
            <person name="Louie T."/>
            <person name="Machado C.R."/>
            <person name="McCulloch R."/>
            <person name="McKenna A."/>
            <person name="Mizuno Y."/>
            <person name="Mottram J.C."/>
            <person name="Nelson S."/>
            <person name="Ochaya S."/>
            <person name="Osoegawa K."/>
            <person name="Pai G."/>
            <person name="Parsons M."/>
            <person name="Pentony M."/>
            <person name="Pettersson U."/>
            <person name="Pop M."/>
            <person name="Ramirez J.L."/>
            <person name="Rinta J."/>
            <person name="Robertson L."/>
            <person name="Salzberg S.L."/>
            <person name="Sanchez D.O."/>
            <person name="Seyler A."/>
            <person name="Sharma R."/>
            <person name="Shetty J."/>
            <person name="Simpson A.J."/>
            <person name="Sisk E."/>
            <person name="Tammi M.T."/>
            <person name="Tarleton R."/>
            <person name="Teixeira S."/>
            <person name="Van Aken S."/>
            <person name="Vogt C."/>
            <person name="Ward P.N."/>
            <person name="Wickstead B."/>
            <person name="Wortman J."/>
            <person name="White O."/>
            <person name="Fraser C.M."/>
            <person name="Stuart K.D."/>
            <person name="Andersson B."/>
        </authorList>
    </citation>
    <scope>NUCLEOTIDE SEQUENCE [LARGE SCALE GENOMIC DNA]</scope>
    <source>
        <strain evidence="2 3">CL Brener</strain>
    </source>
</reference>
<comment type="caution">
    <text evidence="2">The sequence shown here is derived from an EMBL/GenBank/DDBJ whole genome shotgun (WGS) entry which is preliminary data.</text>
</comment>
<evidence type="ECO:0000256" key="1">
    <source>
        <dbReference type="SAM" id="MobiDB-lite"/>
    </source>
</evidence>
<dbReference type="AlphaFoldDB" id="Q4CVR8"/>
<dbReference type="PaxDb" id="353153-Q4CVR8"/>
<evidence type="ECO:0000313" key="3">
    <source>
        <dbReference type="Proteomes" id="UP000002296"/>
    </source>
</evidence>
<name>Q4CVR8_TRYCC</name>
<gene>
    <name evidence="2" type="ORF">Tc00.1047053507029.41</name>
</gene>
<dbReference type="InParanoid" id="Q4CVR8"/>
<dbReference type="SMR" id="Q4CVR8"/>
<dbReference type="RefSeq" id="XP_806224.1">
    <property type="nucleotide sequence ID" value="XM_801131.1"/>
</dbReference>
<protein>
    <submittedName>
        <fullName evidence="2">Uncharacterized protein</fullName>
    </submittedName>
</protein>